<dbReference type="InterPro" id="IPR005279">
    <property type="entry name" value="Dipep/tripep_permease"/>
</dbReference>
<name>A0ABZ3FF92_9FIRM</name>
<accession>A0ABZ3FF92</accession>
<dbReference type="EMBL" id="CP154622">
    <property type="protein sequence ID" value="XAM41275.1"/>
    <property type="molecule type" value="Genomic_DNA"/>
</dbReference>
<feature type="transmembrane region" description="Helical" evidence="7">
    <location>
        <begin position="322"/>
        <end position="342"/>
    </location>
</feature>
<dbReference type="CDD" id="cd17346">
    <property type="entry name" value="MFS_DtpA_like"/>
    <property type="match status" value="1"/>
</dbReference>
<dbReference type="SUPFAM" id="SSF103473">
    <property type="entry name" value="MFS general substrate transporter"/>
    <property type="match status" value="1"/>
</dbReference>
<feature type="transmembrane region" description="Helical" evidence="7">
    <location>
        <begin position="292"/>
        <end position="310"/>
    </location>
</feature>
<keyword evidence="5 7" id="KW-1133">Transmembrane helix</keyword>
<feature type="transmembrane region" description="Helical" evidence="7">
    <location>
        <begin position="86"/>
        <end position="106"/>
    </location>
</feature>
<dbReference type="InterPro" id="IPR011701">
    <property type="entry name" value="MFS"/>
</dbReference>
<evidence type="ECO:0000256" key="6">
    <source>
        <dbReference type="ARBA" id="ARBA00023136"/>
    </source>
</evidence>
<dbReference type="InterPro" id="IPR036259">
    <property type="entry name" value="MFS_trans_sf"/>
</dbReference>
<keyword evidence="4 7" id="KW-0812">Transmembrane</keyword>
<dbReference type="Gene3D" id="1.20.1250.20">
    <property type="entry name" value="MFS general substrate transporter like domains"/>
    <property type="match status" value="2"/>
</dbReference>
<feature type="transmembrane region" description="Helical" evidence="7">
    <location>
        <begin position="152"/>
        <end position="173"/>
    </location>
</feature>
<feature type="transmembrane region" description="Helical" evidence="7">
    <location>
        <begin position="34"/>
        <end position="53"/>
    </location>
</feature>
<feature type="transmembrane region" description="Helical" evidence="7">
    <location>
        <begin position="59"/>
        <end position="79"/>
    </location>
</feature>
<keyword evidence="9" id="KW-1185">Reference proteome</keyword>
<proteinExistence type="predicted"/>
<dbReference type="RefSeq" id="WP_343339246.1">
    <property type="nucleotide sequence ID" value="NZ_CP154622.1"/>
</dbReference>
<evidence type="ECO:0000256" key="3">
    <source>
        <dbReference type="ARBA" id="ARBA00022475"/>
    </source>
</evidence>
<evidence type="ECO:0000256" key="5">
    <source>
        <dbReference type="ARBA" id="ARBA00022989"/>
    </source>
</evidence>
<keyword evidence="3" id="KW-1003">Cell membrane</keyword>
<reference evidence="8 9" key="1">
    <citation type="submission" date="2024-04" db="EMBL/GenBank/DDBJ databases">
        <title>Isolation and characterization of novel acetogenic strains of the genera Terrisporobacter and Acetoanaerobium.</title>
        <authorList>
            <person name="Boeer T."/>
            <person name="Schueler M.A."/>
            <person name="Lueschen A."/>
            <person name="Eysell L."/>
            <person name="Droege J."/>
            <person name="Heinemann M."/>
            <person name="Engelhardt L."/>
            <person name="Basen M."/>
            <person name="Daniel R."/>
        </authorList>
    </citation>
    <scope>NUCLEOTIDE SEQUENCE [LARGE SCALE GENOMIC DNA]</scope>
    <source>
        <strain evidence="8 9">ELB</strain>
    </source>
</reference>
<dbReference type="PANTHER" id="PTHR23517:SF15">
    <property type="entry name" value="PROTON-DEPENDENT OLIGOPEPTIDE FAMILY TRANSPORT PROTEIN"/>
    <property type="match status" value="1"/>
</dbReference>
<keyword evidence="2" id="KW-0813">Transport</keyword>
<feature type="transmembrane region" description="Helical" evidence="7">
    <location>
        <begin position="112"/>
        <end position="132"/>
    </location>
</feature>
<dbReference type="Proteomes" id="UP001477947">
    <property type="component" value="Chromosome"/>
</dbReference>
<evidence type="ECO:0000313" key="9">
    <source>
        <dbReference type="Proteomes" id="UP001477947"/>
    </source>
</evidence>
<feature type="transmembrane region" description="Helical" evidence="7">
    <location>
        <begin position="354"/>
        <end position="375"/>
    </location>
</feature>
<evidence type="ECO:0000313" key="8">
    <source>
        <dbReference type="EMBL" id="XAM41275.1"/>
    </source>
</evidence>
<dbReference type="PANTHER" id="PTHR23517">
    <property type="entry name" value="RESISTANCE PROTEIN MDTM, PUTATIVE-RELATED-RELATED"/>
    <property type="match status" value="1"/>
</dbReference>
<feature type="transmembrane region" description="Helical" evidence="7">
    <location>
        <begin position="387"/>
        <end position="406"/>
    </location>
</feature>
<evidence type="ECO:0000256" key="7">
    <source>
        <dbReference type="SAM" id="Phobius"/>
    </source>
</evidence>
<evidence type="ECO:0000256" key="1">
    <source>
        <dbReference type="ARBA" id="ARBA00004651"/>
    </source>
</evidence>
<sequence length="458" mass="49771">MENTVKTKKKYPFGFYVCALSFTLERMAFYSSKWLIAVFIVATAAKGGLGLDATEGAKMTANLVAFTYLTPILGGWIADRWVSPRLCVVLGTILMGLGYACGWQSAVQSSTGLLWGMIALVSVGTGFFKGNISGINGKLFDDPDQLDSAFSVQYSFVNIGSFIGTTFVAFIVAAYGYGITFLVCAGLLFLDALWLLFAGNASWGEIGKKPFKADEVKESADKKAEDNVPLTVLEKKRIGAIVLVTIFSIVFWIVWYLTYMPVLYHWGPDVETANKANWVIGNFTVPSAWFDSLNAFCCIALGPVLAAYWTKRANSPKGDLSMFKKTALGMLLLGAAFGVMALAEIVRGDGQANLMWIIMVGVLMSVGEMVFSPLGNSFISKFSPAKVLGLMMGVWPFAIFIAGKSYGYLYEFLSKFSFAPAYAVVGGIVIACGVVLWSMDNKLKTLVEDEKEEEALNA</sequence>
<protein>
    <submittedName>
        <fullName evidence="8">Di-/tripeptide transporter</fullName>
    </submittedName>
</protein>
<keyword evidence="6 7" id="KW-0472">Membrane</keyword>
<organism evidence="8 9">
    <name type="scientific">Terrisporobacter petrolearius</name>
    <dbReference type="NCBI Taxonomy" id="1460447"/>
    <lineage>
        <taxon>Bacteria</taxon>
        <taxon>Bacillati</taxon>
        <taxon>Bacillota</taxon>
        <taxon>Clostridia</taxon>
        <taxon>Peptostreptococcales</taxon>
        <taxon>Peptostreptococcaceae</taxon>
        <taxon>Terrisporobacter</taxon>
    </lineage>
</organism>
<comment type="subcellular location">
    <subcellularLocation>
        <location evidence="1">Cell membrane</location>
        <topology evidence="1">Multi-pass membrane protein</topology>
    </subcellularLocation>
</comment>
<gene>
    <name evidence="8" type="primary">dtpT_1</name>
    <name evidence="8" type="ORF">TPELB_15870</name>
</gene>
<feature type="transmembrane region" description="Helical" evidence="7">
    <location>
        <begin position="418"/>
        <end position="437"/>
    </location>
</feature>
<feature type="transmembrane region" description="Helical" evidence="7">
    <location>
        <begin position="238"/>
        <end position="258"/>
    </location>
</feature>
<evidence type="ECO:0000256" key="2">
    <source>
        <dbReference type="ARBA" id="ARBA00022448"/>
    </source>
</evidence>
<feature type="transmembrane region" description="Helical" evidence="7">
    <location>
        <begin position="179"/>
        <end position="199"/>
    </location>
</feature>
<evidence type="ECO:0000256" key="4">
    <source>
        <dbReference type="ARBA" id="ARBA00022692"/>
    </source>
</evidence>
<dbReference type="Pfam" id="PF07690">
    <property type="entry name" value="MFS_1"/>
    <property type="match status" value="1"/>
</dbReference>
<dbReference type="InterPro" id="IPR050171">
    <property type="entry name" value="MFS_Transporters"/>
</dbReference>